<feature type="domain" description="Response regulatory" evidence="3">
    <location>
        <begin position="5"/>
        <end position="119"/>
    </location>
</feature>
<evidence type="ECO:0000313" key="5">
    <source>
        <dbReference type="Proteomes" id="UP001244640"/>
    </source>
</evidence>
<organism evidence="4 5">
    <name type="scientific">Sphingobacterium zeae</name>
    <dbReference type="NCBI Taxonomy" id="1776859"/>
    <lineage>
        <taxon>Bacteria</taxon>
        <taxon>Pseudomonadati</taxon>
        <taxon>Bacteroidota</taxon>
        <taxon>Sphingobacteriia</taxon>
        <taxon>Sphingobacteriales</taxon>
        <taxon>Sphingobacteriaceae</taxon>
        <taxon>Sphingobacterium</taxon>
    </lineage>
</organism>
<keyword evidence="5" id="KW-1185">Reference proteome</keyword>
<dbReference type="Pfam" id="PF00072">
    <property type="entry name" value="Response_reg"/>
    <property type="match status" value="1"/>
</dbReference>
<dbReference type="SMART" id="SM00448">
    <property type="entry name" value="REC"/>
    <property type="match status" value="1"/>
</dbReference>
<keyword evidence="1 2" id="KW-0597">Phosphoprotein</keyword>
<sequence length="128" mass="14388">MGSKTILMLDDDKHVLEICTIILETNGYNIAVSQTSHDIIEKVEEVLPDLILMDNWIPKIGGVEATRLLKNHPLYRDIPVIYLSANTDIETLAQRAGADSYLAKPFDLEDLENRIAELLENPSPLRTC</sequence>
<dbReference type="SUPFAM" id="SSF52172">
    <property type="entry name" value="CheY-like"/>
    <property type="match status" value="1"/>
</dbReference>
<reference evidence="4 5" key="1">
    <citation type="submission" date="2023-07" db="EMBL/GenBank/DDBJ databases">
        <title>Functional and genomic diversity of the sorghum phyllosphere microbiome.</title>
        <authorList>
            <person name="Shade A."/>
        </authorList>
    </citation>
    <scope>NUCLEOTIDE SEQUENCE [LARGE SCALE GENOMIC DNA]</scope>
    <source>
        <strain evidence="4 5">SORGH_AS_0892</strain>
    </source>
</reference>
<comment type="caution">
    <text evidence="4">The sequence shown here is derived from an EMBL/GenBank/DDBJ whole genome shotgun (WGS) entry which is preliminary data.</text>
</comment>
<evidence type="ECO:0000313" key="4">
    <source>
        <dbReference type="EMBL" id="MDQ1149519.1"/>
    </source>
</evidence>
<evidence type="ECO:0000259" key="3">
    <source>
        <dbReference type="PROSITE" id="PS50110"/>
    </source>
</evidence>
<dbReference type="PANTHER" id="PTHR44591:SF3">
    <property type="entry name" value="RESPONSE REGULATORY DOMAIN-CONTAINING PROTEIN"/>
    <property type="match status" value="1"/>
</dbReference>
<feature type="modified residue" description="4-aspartylphosphate" evidence="2">
    <location>
        <position position="54"/>
    </location>
</feature>
<dbReference type="EMBL" id="JAUTBA010000001">
    <property type="protein sequence ID" value="MDQ1149519.1"/>
    <property type="molecule type" value="Genomic_DNA"/>
</dbReference>
<proteinExistence type="predicted"/>
<evidence type="ECO:0000256" key="2">
    <source>
        <dbReference type="PROSITE-ProRule" id="PRU00169"/>
    </source>
</evidence>
<evidence type="ECO:0000256" key="1">
    <source>
        <dbReference type="ARBA" id="ARBA00022553"/>
    </source>
</evidence>
<dbReference type="InterPro" id="IPR050595">
    <property type="entry name" value="Bact_response_regulator"/>
</dbReference>
<name>A0ABU0U3I7_9SPHI</name>
<accession>A0ABU0U3I7</accession>
<dbReference type="Gene3D" id="3.40.50.2300">
    <property type="match status" value="1"/>
</dbReference>
<dbReference type="PROSITE" id="PS50110">
    <property type="entry name" value="RESPONSE_REGULATORY"/>
    <property type="match status" value="1"/>
</dbReference>
<dbReference type="Proteomes" id="UP001244640">
    <property type="component" value="Unassembled WGS sequence"/>
</dbReference>
<protein>
    <submittedName>
        <fullName evidence="4">CheY-like chemotaxis protein</fullName>
    </submittedName>
</protein>
<gene>
    <name evidence="4" type="ORF">QE382_001503</name>
</gene>
<dbReference type="InterPro" id="IPR001789">
    <property type="entry name" value="Sig_transdc_resp-reg_receiver"/>
</dbReference>
<dbReference type="PANTHER" id="PTHR44591">
    <property type="entry name" value="STRESS RESPONSE REGULATOR PROTEIN 1"/>
    <property type="match status" value="1"/>
</dbReference>
<dbReference type="InterPro" id="IPR011006">
    <property type="entry name" value="CheY-like_superfamily"/>
</dbReference>
<dbReference type="RefSeq" id="WP_307185325.1">
    <property type="nucleotide sequence ID" value="NZ_JAUTBA010000001.1"/>
</dbReference>